<dbReference type="Proteomes" id="UP000747110">
    <property type="component" value="Unassembled WGS sequence"/>
</dbReference>
<sequence length="369" mass="40936">MSQLAMPLLVVNLGCEMVYILEQRLKAQSIPSDKSCKVLNDVIRTMFDPEYVDKLFAPQDIFTVSQTRKIFDRLAHSSIMRLSESSMDKLFDLMMMGFKYQLLCSTNLNQMLEVTLLHLATIRSIVETLPDKSSAPLIGTVEALVTKNYRDLPAGQGHLLRQSLLRFFQDKRVKVSLFLQEGIQSSLGRIILPSPHNDYVGTVTTYSMSGALEGQEKFKVKSASIDRQEFFVHPVPLGTNLYNKERAKVVPPPRKGDAITGPLKPEEDYKTMGDEYADRRGTGPSEFAYLSALLKVKAPAADNFKLNIFGDEDLAPEPTVSTKKVSSLAFSGGKNDQHLSDVMKTMKVTDGAKGSNAGEADLLDLMDNA</sequence>
<evidence type="ECO:0000313" key="4">
    <source>
        <dbReference type="Proteomes" id="UP000747110"/>
    </source>
</evidence>
<evidence type="ECO:0000256" key="1">
    <source>
        <dbReference type="SAM" id="MobiDB-lite"/>
    </source>
</evidence>
<dbReference type="GO" id="GO:0005886">
    <property type="term" value="C:plasma membrane"/>
    <property type="evidence" value="ECO:0007669"/>
    <property type="project" value="TreeGrafter"/>
</dbReference>
<dbReference type="Pfam" id="PF10188">
    <property type="entry name" value="Oscp1"/>
    <property type="match status" value="1"/>
</dbReference>
<evidence type="ECO:0000313" key="2">
    <source>
        <dbReference type="EMBL" id="GIL93142.1"/>
    </source>
</evidence>
<name>A0A8J4D1J8_9CHLO</name>
<dbReference type="AlphaFoldDB" id="A0A8J4D1J8"/>
<proteinExistence type="predicted"/>
<dbReference type="EMBL" id="BNCP01000089">
    <property type="protein sequence ID" value="GIL93142.1"/>
    <property type="molecule type" value="Genomic_DNA"/>
</dbReference>
<evidence type="ECO:0008006" key="5">
    <source>
        <dbReference type="Google" id="ProtNLM"/>
    </source>
</evidence>
<dbReference type="OrthoDB" id="2157380at2759"/>
<accession>A0A8J4D1J8</accession>
<keyword evidence="4" id="KW-1185">Reference proteome</keyword>
<dbReference type="EMBL" id="BNCQ01000085">
    <property type="protein sequence ID" value="GIM16777.1"/>
    <property type="molecule type" value="Genomic_DNA"/>
</dbReference>
<gene>
    <name evidence="2" type="ORF">Vretifemale_20605</name>
    <name evidence="3" type="ORF">Vretimale_19369</name>
</gene>
<feature type="region of interest" description="Disordered" evidence="1">
    <location>
        <begin position="249"/>
        <end position="269"/>
    </location>
</feature>
<dbReference type="GO" id="GO:0005737">
    <property type="term" value="C:cytoplasm"/>
    <property type="evidence" value="ECO:0007669"/>
    <property type="project" value="TreeGrafter"/>
</dbReference>
<protein>
    <recommendedName>
        <fullName evidence="5">Protein OSCP1</fullName>
    </recommendedName>
</protein>
<dbReference type="InterPro" id="IPR019332">
    <property type="entry name" value="OSCP1"/>
</dbReference>
<reference evidence="2" key="1">
    <citation type="journal article" date="2021" name="Proc. Natl. Acad. Sci. U.S.A.">
        <title>Three genomes in the algal genus Volvox reveal the fate of a haploid sex-determining region after a transition to homothallism.</title>
        <authorList>
            <person name="Yamamoto K."/>
            <person name="Hamaji T."/>
            <person name="Kawai-Toyooka H."/>
            <person name="Matsuzaki R."/>
            <person name="Takahashi F."/>
            <person name="Nishimura Y."/>
            <person name="Kawachi M."/>
            <person name="Noguchi H."/>
            <person name="Minakuchi Y."/>
            <person name="Umen J.G."/>
            <person name="Toyoda A."/>
            <person name="Nozaki H."/>
        </authorList>
    </citation>
    <scope>NUCLEOTIDE SEQUENCE</scope>
    <source>
        <strain evidence="3">NIES-3785</strain>
        <strain evidence="2">NIES-3786</strain>
    </source>
</reference>
<dbReference type="PANTHER" id="PTHR21439">
    <property type="entry name" value="OXIDORED-NITRO DOMAIN-CONTAINING PROTEIN"/>
    <property type="match status" value="1"/>
</dbReference>
<dbReference type="Proteomes" id="UP000722791">
    <property type="component" value="Unassembled WGS sequence"/>
</dbReference>
<comment type="caution">
    <text evidence="2">The sequence shown here is derived from an EMBL/GenBank/DDBJ whole genome shotgun (WGS) entry which is preliminary data.</text>
</comment>
<evidence type="ECO:0000313" key="3">
    <source>
        <dbReference type="EMBL" id="GIM16777.1"/>
    </source>
</evidence>
<dbReference type="PANTHER" id="PTHR21439:SF0">
    <property type="entry name" value="PROTEIN OSCP1"/>
    <property type="match status" value="1"/>
</dbReference>
<organism evidence="2 4">
    <name type="scientific">Volvox reticuliferus</name>
    <dbReference type="NCBI Taxonomy" id="1737510"/>
    <lineage>
        <taxon>Eukaryota</taxon>
        <taxon>Viridiplantae</taxon>
        <taxon>Chlorophyta</taxon>
        <taxon>core chlorophytes</taxon>
        <taxon>Chlorophyceae</taxon>
        <taxon>CS clade</taxon>
        <taxon>Chlamydomonadales</taxon>
        <taxon>Volvocaceae</taxon>
        <taxon>Volvox</taxon>
    </lineage>
</organism>